<evidence type="ECO:0000313" key="2">
    <source>
        <dbReference type="Proteomes" id="UP000789920"/>
    </source>
</evidence>
<dbReference type="EMBL" id="CAJVQC010069518">
    <property type="protein sequence ID" value="CAG8808974.1"/>
    <property type="molecule type" value="Genomic_DNA"/>
</dbReference>
<keyword evidence="2" id="KW-1185">Reference proteome</keyword>
<sequence length="48" mass="5567">MSVQQQLPQIQEQNSQIQSRQQTLEGQQQDLQILFSKALEPIIPQPNH</sequence>
<protein>
    <submittedName>
        <fullName evidence="1">23110_t:CDS:1</fullName>
    </submittedName>
</protein>
<evidence type="ECO:0000313" key="1">
    <source>
        <dbReference type="EMBL" id="CAG8808974.1"/>
    </source>
</evidence>
<reference evidence="1" key="1">
    <citation type="submission" date="2021-06" db="EMBL/GenBank/DDBJ databases">
        <authorList>
            <person name="Kallberg Y."/>
            <person name="Tangrot J."/>
            <person name="Rosling A."/>
        </authorList>
    </citation>
    <scope>NUCLEOTIDE SEQUENCE</scope>
    <source>
        <strain evidence="1">MA461A</strain>
    </source>
</reference>
<comment type="caution">
    <text evidence="1">The sequence shown here is derived from an EMBL/GenBank/DDBJ whole genome shotgun (WGS) entry which is preliminary data.</text>
</comment>
<gene>
    <name evidence="1" type="ORF">RPERSI_LOCUS22754</name>
</gene>
<feature type="non-terminal residue" evidence="1">
    <location>
        <position position="48"/>
    </location>
</feature>
<proteinExistence type="predicted"/>
<name>A0ACA9RTD4_9GLOM</name>
<dbReference type="Proteomes" id="UP000789920">
    <property type="component" value="Unassembled WGS sequence"/>
</dbReference>
<organism evidence="1 2">
    <name type="scientific">Racocetra persica</name>
    <dbReference type="NCBI Taxonomy" id="160502"/>
    <lineage>
        <taxon>Eukaryota</taxon>
        <taxon>Fungi</taxon>
        <taxon>Fungi incertae sedis</taxon>
        <taxon>Mucoromycota</taxon>
        <taxon>Glomeromycotina</taxon>
        <taxon>Glomeromycetes</taxon>
        <taxon>Diversisporales</taxon>
        <taxon>Gigasporaceae</taxon>
        <taxon>Racocetra</taxon>
    </lineage>
</organism>
<accession>A0ACA9RTD4</accession>